<keyword evidence="4" id="KW-0378">Hydrolase</keyword>
<keyword evidence="6" id="KW-1185">Reference proteome</keyword>
<evidence type="ECO:0000313" key="6">
    <source>
        <dbReference type="Proteomes" id="UP000192917"/>
    </source>
</evidence>
<keyword evidence="2 5" id="KW-0645">Protease</keyword>
<evidence type="ECO:0000313" key="5">
    <source>
        <dbReference type="EMBL" id="SMF28888.1"/>
    </source>
</evidence>
<sequence>MAGAGAGAEAAGRCLVIGLGNPDRGDDGLGRAVARALLGGRLPPGIEVVEAEGEATALLARLEGAAAAFLVDACVSGAPAGTIRRFDLGVSAQAPDAAPVSSHGLGLAEAVGLGRTLGLLPPRCILYAVEGACFEAGAPLTPAVAAAVDEVAERLRAELR</sequence>
<evidence type="ECO:0000256" key="2">
    <source>
        <dbReference type="ARBA" id="ARBA00022670"/>
    </source>
</evidence>
<gene>
    <name evidence="5" type="ORF">SAMN05428998_1105</name>
</gene>
<dbReference type="InterPro" id="IPR000671">
    <property type="entry name" value="Peptidase_A31"/>
</dbReference>
<dbReference type="CDD" id="cd00518">
    <property type="entry name" value="H2MP"/>
    <property type="match status" value="1"/>
</dbReference>
<dbReference type="STRING" id="560819.SAMN05428998_1105"/>
<dbReference type="Pfam" id="PF01750">
    <property type="entry name" value="HycI"/>
    <property type="match status" value="1"/>
</dbReference>
<dbReference type="GO" id="GO:0008047">
    <property type="term" value="F:enzyme activator activity"/>
    <property type="evidence" value="ECO:0007669"/>
    <property type="project" value="InterPro"/>
</dbReference>
<dbReference type="NCBIfam" id="TIGR00072">
    <property type="entry name" value="hydrog_prot"/>
    <property type="match status" value="1"/>
</dbReference>
<comment type="similarity">
    <text evidence="1">Belongs to the peptidase A31 family.</text>
</comment>
<keyword evidence="3" id="KW-0064">Aspartyl protease</keyword>
<organism evidence="5 6">
    <name type="scientific">Tistlia consotensis USBA 355</name>
    <dbReference type="NCBI Taxonomy" id="560819"/>
    <lineage>
        <taxon>Bacteria</taxon>
        <taxon>Pseudomonadati</taxon>
        <taxon>Pseudomonadota</taxon>
        <taxon>Alphaproteobacteria</taxon>
        <taxon>Rhodospirillales</taxon>
        <taxon>Rhodovibrionaceae</taxon>
        <taxon>Tistlia</taxon>
    </lineage>
</organism>
<dbReference type="GO" id="GO:0016485">
    <property type="term" value="P:protein processing"/>
    <property type="evidence" value="ECO:0007669"/>
    <property type="project" value="TreeGrafter"/>
</dbReference>
<evidence type="ECO:0000256" key="3">
    <source>
        <dbReference type="ARBA" id="ARBA00022750"/>
    </source>
</evidence>
<dbReference type="Proteomes" id="UP000192917">
    <property type="component" value="Unassembled WGS sequence"/>
</dbReference>
<protein>
    <submittedName>
        <fullName evidence="5">Hydrogenase maturation protease</fullName>
    </submittedName>
</protein>
<dbReference type="PANTHER" id="PTHR30302">
    <property type="entry name" value="HYDROGENASE 1 MATURATION PROTEASE"/>
    <property type="match status" value="1"/>
</dbReference>
<dbReference type="AlphaFoldDB" id="A0A1Y6BUP2"/>
<dbReference type="SUPFAM" id="SSF53163">
    <property type="entry name" value="HybD-like"/>
    <property type="match status" value="1"/>
</dbReference>
<name>A0A1Y6BUP2_9PROT</name>
<dbReference type="PANTHER" id="PTHR30302:SF1">
    <property type="entry name" value="HYDROGENASE 2 MATURATION PROTEASE"/>
    <property type="match status" value="1"/>
</dbReference>
<dbReference type="GO" id="GO:0004190">
    <property type="term" value="F:aspartic-type endopeptidase activity"/>
    <property type="evidence" value="ECO:0007669"/>
    <property type="project" value="UniProtKB-KW"/>
</dbReference>
<reference evidence="5 6" key="1">
    <citation type="submission" date="2017-04" db="EMBL/GenBank/DDBJ databases">
        <authorList>
            <person name="Afonso C.L."/>
            <person name="Miller P.J."/>
            <person name="Scott M.A."/>
            <person name="Spackman E."/>
            <person name="Goraichik I."/>
            <person name="Dimitrov K.M."/>
            <person name="Suarez D.L."/>
            <person name="Swayne D.E."/>
        </authorList>
    </citation>
    <scope>NUCLEOTIDE SEQUENCE [LARGE SCALE GENOMIC DNA]</scope>
    <source>
        <strain evidence="5 6">USBA 355</strain>
    </source>
</reference>
<evidence type="ECO:0000256" key="4">
    <source>
        <dbReference type="ARBA" id="ARBA00022801"/>
    </source>
</evidence>
<accession>A0A1Y6BUP2</accession>
<evidence type="ECO:0000256" key="1">
    <source>
        <dbReference type="ARBA" id="ARBA00006814"/>
    </source>
</evidence>
<dbReference type="RefSeq" id="WP_085123232.1">
    <property type="nucleotide sequence ID" value="NZ_FWZX01000010.1"/>
</dbReference>
<dbReference type="Gene3D" id="3.40.50.1450">
    <property type="entry name" value="HybD-like"/>
    <property type="match status" value="1"/>
</dbReference>
<dbReference type="InterPro" id="IPR023430">
    <property type="entry name" value="Pept_HybD-like_dom_sf"/>
</dbReference>
<dbReference type="EMBL" id="FWZX01000010">
    <property type="protein sequence ID" value="SMF28888.1"/>
    <property type="molecule type" value="Genomic_DNA"/>
</dbReference>
<proteinExistence type="inferred from homology"/>